<dbReference type="Proteomes" id="UP000677898">
    <property type="component" value="Chromosome"/>
</dbReference>
<gene>
    <name evidence="1" type="ORF">GO998_04455</name>
</gene>
<accession>A0ABX7ZCW7</accession>
<proteinExistence type="predicted"/>
<evidence type="ECO:0000313" key="1">
    <source>
        <dbReference type="EMBL" id="QUP53063.1"/>
    </source>
</evidence>
<evidence type="ECO:0000313" key="2">
    <source>
        <dbReference type="Proteomes" id="UP000677898"/>
    </source>
</evidence>
<reference evidence="1 2" key="1">
    <citation type="journal article" date="2021" name="Phytopathology">
        <title>Complete genome sequence of Ralstonia syzygii subsp. indonesiensis strain LLRS-1, isolated from wilted tobacco in China.</title>
        <authorList>
            <person name="Lu C.H."/>
            <person name="Li J.Y."/>
            <person name="Mi M.G."/>
            <person name="Lin Z.L."/>
            <person name="Jiang N."/>
            <person name="Gai X."/>
            <person name="Ma J.H."/>
            <person name="Lei L.P."/>
            <person name="Xia Z.Y."/>
        </authorList>
    </citation>
    <scope>NUCLEOTIDE SEQUENCE [LARGE SCALE GENOMIC DNA]</scope>
    <source>
        <strain evidence="1 2">LLRS-1</strain>
    </source>
</reference>
<sequence>MIPKCLMDYFVSASMELSEVKIKRFQERINYIFEICEEVEAWVLKGEGVAFSFLDDIDVDIYVILGSQLCGKDSDGDSTWLIHNSWANEIEISTTAMFEGLPKEVVTFFCTGFDRFLLSDQDVDKWIAEWSRSLRLVLDAYAGSTTADQAMGLILGMDMLLQKMSFFITMLRFNMLVKRY</sequence>
<dbReference type="EMBL" id="CP046729">
    <property type="protein sequence ID" value="QUP53063.1"/>
    <property type="molecule type" value="Genomic_DNA"/>
</dbReference>
<keyword evidence="2" id="KW-1185">Reference proteome</keyword>
<name>A0ABX7ZCW7_9RALS</name>
<protein>
    <submittedName>
        <fullName evidence="1">Uncharacterized protein</fullName>
    </submittedName>
</protein>
<organism evidence="1 2">
    <name type="scientific">Ralstonia syzygii</name>
    <dbReference type="NCBI Taxonomy" id="28097"/>
    <lineage>
        <taxon>Bacteria</taxon>
        <taxon>Pseudomonadati</taxon>
        <taxon>Pseudomonadota</taxon>
        <taxon>Betaproteobacteria</taxon>
        <taxon>Burkholderiales</taxon>
        <taxon>Burkholderiaceae</taxon>
        <taxon>Ralstonia</taxon>
        <taxon>Ralstonia solanacearum species complex</taxon>
    </lineage>
</organism>